<keyword evidence="5" id="KW-1185">Reference proteome</keyword>
<dbReference type="OrthoDB" id="341259at2759"/>
<evidence type="ECO:0008006" key="6">
    <source>
        <dbReference type="Google" id="ProtNLM"/>
    </source>
</evidence>
<dbReference type="SUPFAM" id="SSF48403">
    <property type="entry name" value="Ankyrin repeat"/>
    <property type="match status" value="1"/>
</dbReference>
<evidence type="ECO:0000313" key="4">
    <source>
        <dbReference type="EMBL" id="KAJ4013970.1"/>
    </source>
</evidence>
<dbReference type="Proteomes" id="UP001152130">
    <property type="component" value="Unassembled WGS sequence"/>
</dbReference>
<evidence type="ECO:0000256" key="3">
    <source>
        <dbReference type="PROSITE-ProRule" id="PRU00023"/>
    </source>
</evidence>
<organism evidence="4 5">
    <name type="scientific">Fusarium irregulare</name>
    <dbReference type="NCBI Taxonomy" id="2494466"/>
    <lineage>
        <taxon>Eukaryota</taxon>
        <taxon>Fungi</taxon>
        <taxon>Dikarya</taxon>
        <taxon>Ascomycota</taxon>
        <taxon>Pezizomycotina</taxon>
        <taxon>Sordariomycetes</taxon>
        <taxon>Hypocreomycetidae</taxon>
        <taxon>Hypocreales</taxon>
        <taxon>Nectriaceae</taxon>
        <taxon>Fusarium</taxon>
        <taxon>Fusarium incarnatum-equiseti species complex</taxon>
    </lineage>
</organism>
<keyword evidence="1" id="KW-0677">Repeat</keyword>
<dbReference type="EMBL" id="JAPDHF010000008">
    <property type="protein sequence ID" value="KAJ4013970.1"/>
    <property type="molecule type" value="Genomic_DNA"/>
</dbReference>
<dbReference type="PANTHER" id="PTHR24126:SF14">
    <property type="entry name" value="ANK_REP_REGION DOMAIN-CONTAINING PROTEIN"/>
    <property type="match status" value="1"/>
</dbReference>
<protein>
    <recommendedName>
        <fullName evidence="6">Ankyrin</fullName>
    </recommendedName>
</protein>
<gene>
    <name evidence="4" type="ORF">NW766_006212</name>
</gene>
<dbReference type="SMART" id="SM00248">
    <property type="entry name" value="ANK"/>
    <property type="match status" value="5"/>
</dbReference>
<feature type="repeat" description="ANK" evidence="3">
    <location>
        <begin position="149"/>
        <end position="181"/>
    </location>
</feature>
<reference evidence="4" key="1">
    <citation type="submission" date="2022-10" db="EMBL/GenBank/DDBJ databases">
        <title>Fusarium specimens isolated from Avocado Roots.</title>
        <authorList>
            <person name="Stajich J."/>
            <person name="Roper C."/>
            <person name="Heimlech-Rivalta G."/>
        </authorList>
    </citation>
    <scope>NUCLEOTIDE SEQUENCE</scope>
    <source>
        <strain evidence="4">CF00143</strain>
    </source>
</reference>
<evidence type="ECO:0000256" key="2">
    <source>
        <dbReference type="ARBA" id="ARBA00023043"/>
    </source>
</evidence>
<dbReference type="Pfam" id="PF00023">
    <property type="entry name" value="Ank"/>
    <property type="match status" value="1"/>
</dbReference>
<dbReference type="PROSITE" id="PS50297">
    <property type="entry name" value="ANK_REP_REGION"/>
    <property type="match status" value="2"/>
</dbReference>
<dbReference type="PROSITE" id="PS50088">
    <property type="entry name" value="ANK_REPEAT"/>
    <property type="match status" value="2"/>
</dbReference>
<name>A0A9W8PPH7_9HYPO</name>
<dbReference type="Gene3D" id="1.25.40.20">
    <property type="entry name" value="Ankyrin repeat-containing domain"/>
    <property type="match status" value="2"/>
</dbReference>
<dbReference type="InterPro" id="IPR002110">
    <property type="entry name" value="Ankyrin_rpt"/>
</dbReference>
<proteinExistence type="predicted"/>
<feature type="repeat" description="ANK" evidence="3">
    <location>
        <begin position="237"/>
        <end position="269"/>
    </location>
</feature>
<sequence>MDRNVTPKLSLTRLPRDILLCIVDAILEKNYDHPVKWSWDPDEEPEPRFNPLQTFRDALSLAATCKTFYTDLTGGIYCKDVQHNGSAALLRSAITGNVAGIVRSLDAGADIHIGDATQGVVCKSTRERSATGRVKKIPNRTWHPWDMSDQVTALHWAAYYGHSDVVTLLLERGADIDRRVRLDSRPRIATIYFHDPEPATYLYPANFCCDLVKRNISSGGAFLQSVDKAVAIWTLEHGASPLYFAIKGGDLATSRLLIEKGASLDTHLGTRVHALHQAVASCDVNLVEFLLSINQVANRINTIQDGRRGSALHCLNYDDEEDWHANCQMINLLVSHGCRLDILDNYNNMPVDEAAHDLCSTAVAELIRHGSHLPRFFPSYRPIPEEISIAIGEVLARGLTIPERNLNTLISSEIRGGWWMYPHFYKLVHRTNSIPVSLSGLTLFQWILYWQARPFAYTVLPGQESMLQALAII</sequence>
<accession>A0A9W8PPH7</accession>
<evidence type="ECO:0000313" key="5">
    <source>
        <dbReference type="Proteomes" id="UP001152130"/>
    </source>
</evidence>
<dbReference type="InterPro" id="IPR036770">
    <property type="entry name" value="Ankyrin_rpt-contain_sf"/>
</dbReference>
<keyword evidence="2 3" id="KW-0040">ANK repeat</keyword>
<evidence type="ECO:0000256" key="1">
    <source>
        <dbReference type="ARBA" id="ARBA00022737"/>
    </source>
</evidence>
<comment type="caution">
    <text evidence="4">The sequence shown here is derived from an EMBL/GenBank/DDBJ whole genome shotgun (WGS) entry which is preliminary data.</text>
</comment>
<dbReference type="PANTHER" id="PTHR24126">
    <property type="entry name" value="ANKYRIN REPEAT, PH AND SEC7 DOMAIN CONTAINING PROTEIN SECG-RELATED"/>
    <property type="match status" value="1"/>
</dbReference>
<dbReference type="AlphaFoldDB" id="A0A9W8PPH7"/>